<keyword evidence="3" id="KW-0479">Metal-binding</keyword>
<dbReference type="RefSeq" id="WP_101892313.1">
    <property type="nucleotide sequence ID" value="NZ_CP022684.1"/>
</dbReference>
<dbReference type="SUPFAM" id="SSF143975">
    <property type="entry name" value="IlvD/EDD N-terminal domain-like"/>
    <property type="match status" value="1"/>
</dbReference>
<evidence type="ECO:0000313" key="13">
    <source>
        <dbReference type="Proteomes" id="UP000235116"/>
    </source>
</evidence>
<feature type="domain" description="Dihydroxy-acid/6-phosphogluconate dehydratase C-terminal" evidence="11">
    <location>
        <begin position="407"/>
        <end position="598"/>
    </location>
</feature>
<dbReference type="Pfam" id="PF00920">
    <property type="entry name" value="ILVD_EDD_N"/>
    <property type="match status" value="1"/>
</dbReference>
<accession>A0A2K9LFG6</accession>
<dbReference type="GO" id="GO:0019521">
    <property type="term" value="P:D-gluconate metabolic process"/>
    <property type="evidence" value="ECO:0007669"/>
    <property type="project" value="UniProtKB-KW"/>
</dbReference>
<name>A0A2K9LFG6_9GAMM</name>
<dbReference type="InterPro" id="IPR037237">
    <property type="entry name" value="IlvD/EDD_N"/>
</dbReference>
<keyword evidence="6" id="KW-0311">Gluconate utilization</keyword>
<dbReference type="InterPro" id="IPR042096">
    <property type="entry name" value="Dihydro-acid_dehy_C"/>
</dbReference>
<dbReference type="PROSITE" id="PS00887">
    <property type="entry name" value="ILVD_EDD_2"/>
    <property type="match status" value="1"/>
</dbReference>
<dbReference type="Pfam" id="PF24877">
    <property type="entry name" value="ILV_EDD_C"/>
    <property type="match status" value="1"/>
</dbReference>
<keyword evidence="13" id="KW-1185">Reference proteome</keyword>
<dbReference type="KEGG" id="kak:Kalk_00265"/>
<proteinExistence type="inferred from homology"/>
<dbReference type="Gene3D" id="3.50.30.80">
    <property type="entry name" value="IlvD/EDD C-terminal domain-like"/>
    <property type="match status" value="1"/>
</dbReference>
<dbReference type="GO" id="GO:0051539">
    <property type="term" value="F:4 iron, 4 sulfur cluster binding"/>
    <property type="evidence" value="ECO:0007669"/>
    <property type="project" value="UniProtKB-KW"/>
</dbReference>
<keyword evidence="5" id="KW-0411">Iron-sulfur</keyword>
<keyword evidence="7" id="KW-0456">Lyase</keyword>
<protein>
    <recommendedName>
        <fullName evidence="9">Phosphogluconate dehydratase</fullName>
        <ecNumber evidence="9">4.2.1.12</ecNumber>
    </recommendedName>
</protein>
<feature type="domain" description="Dihydroxy-acid/6-phosphogluconate dehydratase N-terminal" evidence="10">
    <location>
        <begin position="68"/>
        <end position="375"/>
    </location>
</feature>
<dbReference type="InterPro" id="IPR000581">
    <property type="entry name" value="ILV_EDD_N"/>
</dbReference>
<dbReference type="OrthoDB" id="9807077at2"/>
<evidence type="ECO:0000259" key="11">
    <source>
        <dbReference type="Pfam" id="PF24877"/>
    </source>
</evidence>
<evidence type="ECO:0000256" key="7">
    <source>
        <dbReference type="ARBA" id="ARBA00023239"/>
    </source>
</evidence>
<dbReference type="SUPFAM" id="SSF52016">
    <property type="entry name" value="LeuD/IlvD-like"/>
    <property type="match status" value="1"/>
</dbReference>
<sequence>MTHPTLLSVLKRIKQRSTDSRQQYLALCNQMQTEKPARGNVSCTNLAHSYAAAEPDEKNLLRQTQRSPNLAIVTAYNDMLSAHQPYYRYPEKLKAYALKQGATAQVAGGTPAMCDGVTQGQPGMELSLFSRDVIALATGIALSHNTFDGGLYLGICDKIVPGLLMGALAFGHLPGIFIPSGPMHSGISNEDKGKVRVAFAEGKVDATVLLDSEEQSYHSAGTCTFYGTANSNQMLLEMMGLQLPGSAFVAPNSALRDALTEEAVRLLVKSTLKQNAGLGYIVEAENLLNGVIGLLATGGSTNHTLHLLAIGQACGWHLTWQDIAELSDIIPLVTRLYPNGAADVNAFHDNGGTPAVIATLWEQELVFTDINTAYGLPFSAARCVPMLTDQKQLSWKNTSLISKDSSVFREASNPFNPTGGVKLLTGNLGEAIIKVSALSPQLGNTITAQAIVFDSQEQILEQYSAGKLNQDFIAVLPHQGPASIGMPELHKLTPPLTSLQNKGYKVALITDGRMSGASGKFPAAIHLTPEAAKGGIIGKIQTGDTITLNWHDDQLNLEVDEDRLNARAISQPHPASATLGRSLFKNARNNVSPANQGASFIL</sequence>
<gene>
    <name evidence="12" type="ORF">Kalk_00265</name>
</gene>
<dbReference type="InterPro" id="IPR020558">
    <property type="entry name" value="DiOHA_6PGluconate_deHydtase_CS"/>
</dbReference>
<evidence type="ECO:0000256" key="6">
    <source>
        <dbReference type="ARBA" id="ARBA00023064"/>
    </source>
</evidence>
<dbReference type="NCBIfam" id="TIGR01196">
    <property type="entry name" value="edd"/>
    <property type="match status" value="1"/>
</dbReference>
<evidence type="ECO:0000313" key="12">
    <source>
        <dbReference type="EMBL" id="AUM10967.1"/>
    </source>
</evidence>
<dbReference type="PANTHER" id="PTHR43661">
    <property type="entry name" value="D-XYLONATE DEHYDRATASE"/>
    <property type="match status" value="1"/>
</dbReference>
<keyword evidence="4" id="KW-0408">Iron</keyword>
<evidence type="ECO:0000256" key="4">
    <source>
        <dbReference type="ARBA" id="ARBA00023004"/>
    </source>
</evidence>
<dbReference type="Proteomes" id="UP000235116">
    <property type="component" value="Chromosome"/>
</dbReference>
<dbReference type="GO" id="GO:0009255">
    <property type="term" value="P:Entner-Doudoroff pathway through 6-phosphogluconate"/>
    <property type="evidence" value="ECO:0007669"/>
    <property type="project" value="UniProtKB-UniRule"/>
</dbReference>
<dbReference type="EC" id="4.2.1.12" evidence="9"/>
<evidence type="ECO:0000256" key="3">
    <source>
        <dbReference type="ARBA" id="ARBA00022723"/>
    </source>
</evidence>
<evidence type="ECO:0000256" key="1">
    <source>
        <dbReference type="ARBA" id="ARBA00006486"/>
    </source>
</evidence>
<evidence type="ECO:0000256" key="5">
    <source>
        <dbReference type="ARBA" id="ARBA00023014"/>
    </source>
</evidence>
<evidence type="ECO:0000256" key="2">
    <source>
        <dbReference type="ARBA" id="ARBA00022485"/>
    </source>
</evidence>
<dbReference type="PROSITE" id="PS00886">
    <property type="entry name" value="ILVD_EDD_1"/>
    <property type="match status" value="1"/>
</dbReference>
<dbReference type="InterPro" id="IPR056740">
    <property type="entry name" value="ILV_EDD_C"/>
</dbReference>
<dbReference type="InterPro" id="IPR004786">
    <property type="entry name" value="6-phosphgluc_deHydtase"/>
</dbReference>
<evidence type="ECO:0000256" key="9">
    <source>
        <dbReference type="NCBIfam" id="TIGR01196"/>
    </source>
</evidence>
<dbReference type="EMBL" id="CP022684">
    <property type="protein sequence ID" value="AUM10967.1"/>
    <property type="molecule type" value="Genomic_DNA"/>
</dbReference>
<keyword evidence="2" id="KW-0004">4Fe-4S</keyword>
<keyword evidence="8" id="KW-0119">Carbohydrate metabolism</keyword>
<evidence type="ECO:0000256" key="8">
    <source>
        <dbReference type="ARBA" id="ARBA00023277"/>
    </source>
</evidence>
<dbReference type="GO" id="GO:0004456">
    <property type="term" value="F:phosphogluconate dehydratase activity"/>
    <property type="evidence" value="ECO:0007669"/>
    <property type="project" value="UniProtKB-UniRule"/>
</dbReference>
<dbReference type="GO" id="GO:0046872">
    <property type="term" value="F:metal ion binding"/>
    <property type="evidence" value="ECO:0007669"/>
    <property type="project" value="UniProtKB-KW"/>
</dbReference>
<dbReference type="AlphaFoldDB" id="A0A2K9LFG6"/>
<organism evidence="12 13">
    <name type="scientific">Ketobacter alkanivorans</name>
    <dbReference type="NCBI Taxonomy" id="1917421"/>
    <lineage>
        <taxon>Bacteria</taxon>
        <taxon>Pseudomonadati</taxon>
        <taxon>Pseudomonadota</taxon>
        <taxon>Gammaproteobacteria</taxon>
        <taxon>Pseudomonadales</taxon>
        <taxon>Ketobacteraceae</taxon>
        <taxon>Ketobacter</taxon>
    </lineage>
</organism>
<dbReference type="PANTHER" id="PTHR43661:SF1">
    <property type="entry name" value="PHOSPHOGLUCONATE DEHYDRATASE"/>
    <property type="match status" value="1"/>
</dbReference>
<comment type="similarity">
    <text evidence="1">Belongs to the IlvD/Edd family.</text>
</comment>
<reference evidence="13" key="1">
    <citation type="submission" date="2017-08" db="EMBL/GenBank/DDBJ databases">
        <title>Direct submision.</title>
        <authorList>
            <person name="Kim S.-J."/>
            <person name="Rhee S.-K."/>
        </authorList>
    </citation>
    <scope>NUCLEOTIDE SEQUENCE [LARGE SCALE GENOMIC DNA]</scope>
    <source>
        <strain evidence="13">GI5</strain>
    </source>
</reference>
<evidence type="ECO:0000259" key="10">
    <source>
        <dbReference type="Pfam" id="PF00920"/>
    </source>
</evidence>
<dbReference type="GO" id="GO:0005829">
    <property type="term" value="C:cytosol"/>
    <property type="evidence" value="ECO:0007669"/>
    <property type="project" value="TreeGrafter"/>
</dbReference>